<feature type="coiled-coil region" evidence="1">
    <location>
        <begin position="53"/>
        <end position="90"/>
    </location>
</feature>
<dbReference type="AlphaFoldDB" id="A0A917JWT0"/>
<keyword evidence="3" id="KW-1185">Reference proteome</keyword>
<comment type="caution">
    <text evidence="2">The sequence shown here is derived from an EMBL/GenBank/DDBJ whole genome shotgun (WGS) entry which is preliminary data.</text>
</comment>
<name>A0A917JWT0_9GAMM</name>
<evidence type="ECO:0000313" key="3">
    <source>
        <dbReference type="Proteomes" id="UP000613743"/>
    </source>
</evidence>
<organism evidence="2 3">
    <name type="scientific">Shewanella gelidii</name>
    <dbReference type="NCBI Taxonomy" id="1642821"/>
    <lineage>
        <taxon>Bacteria</taxon>
        <taxon>Pseudomonadati</taxon>
        <taxon>Pseudomonadota</taxon>
        <taxon>Gammaproteobacteria</taxon>
        <taxon>Alteromonadales</taxon>
        <taxon>Shewanellaceae</taxon>
        <taxon>Shewanella</taxon>
    </lineage>
</organism>
<evidence type="ECO:0000313" key="2">
    <source>
        <dbReference type="EMBL" id="GGI85799.1"/>
    </source>
</evidence>
<sequence length="147" mass="17190">MNSANSDVLTLTEVRQEFVDVRRDCQSTLKFVDTLDQDLVELAEVKRYLTEIIENADNKMAKCQELINRLEEKRVNVVEAAKEVEQLYQNSKLTSRDVDKHEGLLFGIELNFHETKGDLLVWKSDINHAHRYLRVHTRPLLRLDNPD</sequence>
<gene>
    <name evidence="2" type="ORF">GCM10009332_23870</name>
</gene>
<protein>
    <submittedName>
        <fullName evidence="2">Uncharacterized protein</fullName>
    </submittedName>
</protein>
<dbReference type="EMBL" id="BMPZ01000006">
    <property type="protein sequence ID" value="GGI85799.1"/>
    <property type="molecule type" value="Genomic_DNA"/>
</dbReference>
<evidence type="ECO:0000256" key="1">
    <source>
        <dbReference type="SAM" id="Coils"/>
    </source>
</evidence>
<reference evidence="2" key="2">
    <citation type="submission" date="2020-09" db="EMBL/GenBank/DDBJ databases">
        <authorList>
            <person name="Sun Q."/>
            <person name="Ohkuma M."/>
        </authorList>
    </citation>
    <scope>NUCLEOTIDE SEQUENCE</scope>
    <source>
        <strain evidence="2">JCM 30804</strain>
    </source>
</reference>
<dbReference type="Proteomes" id="UP000613743">
    <property type="component" value="Unassembled WGS sequence"/>
</dbReference>
<accession>A0A917JWT0</accession>
<reference evidence="2" key="1">
    <citation type="journal article" date="2014" name="Int. J. Syst. Evol. Microbiol.">
        <title>Complete genome sequence of Corynebacterium casei LMG S-19264T (=DSM 44701T), isolated from a smear-ripened cheese.</title>
        <authorList>
            <consortium name="US DOE Joint Genome Institute (JGI-PGF)"/>
            <person name="Walter F."/>
            <person name="Albersmeier A."/>
            <person name="Kalinowski J."/>
            <person name="Ruckert C."/>
        </authorList>
    </citation>
    <scope>NUCLEOTIDE SEQUENCE</scope>
    <source>
        <strain evidence="2">JCM 30804</strain>
    </source>
</reference>
<keyword evidence="1" id="KW-0175">Coiled coil</keyword>
<proteinExistence type="predicted"/>